<accession>A0A498KBP6</accession>
<dbReference type="EMBL" id="RDQH01000329">
    <property type="protein sequence ID" value="RXI03235.1"/>
    <property type="molecule type" value="Genomic_DNA"/>
</dbReference>
<evidence type="ECO:0000313" key="2">
    <source>
        <dbReference type="Proteomes" id="UP000290289"/>
    </source>
</evidence>
<sequence>MFPATFYPATTESGRFRQAMACLSAALVAALVGLVLLILTCACQKFVSISSSSSDARERAGADSAEPSVVVVMPGEETPTCLAKPLSNSSH</sequence>
<reference evidence="1 2" key="1">
    <citation type="submission" date="2018-10" db="EMBL/GenBank/DDBJ databases">
        <title>A high-quality apple genome assembly.</title>
        <authorList>
            <person name="Hu J."/>
        </authorList>
    </citation>
    <scope>NUCLEOTIDE SEQUENCE [LARGE SCALE GENOMIC DNA]</scope>
    <source>
        <strain evidence="2">cv. HFTH1</strain>
        <tissue evidence="1">Young leaf</tissue>
    </source>
</reference>
<organism evidence="1 2">
    <name type="scientific">Malus domestica</name>
    <name type="common">Apple</name>
    <name type="synonym">Pyrus malus</name>
    <dbReference type="NCBI Taxonomy" id="3750"/>
    <lineage>
        <taxon>Eukaryota</taxon>
        <taxon>Viridiplantae</taxon>
        <taxon>Streptophyta</taxon>
        <taxon>Embryophyta</taxon>
        <taxon>Tracheophyta</taxon>
        <taxon>Spermatophyta</taxon>
        <taxon>Magnoliopsida</taxon>
        <taxon>eudicotyledons</taxon>
        <taxon>Gunneridae</taxon>
        <taxon>Pentapetalae</taxon>
        <taxon>rosids</taxon>
        <taxon>fabids</taxon>
        <taxon>Rosales</taxon>
        <taxon>Rosaceae</taxon>
        <taxon>Amygdaloideae</taxon>
        <taxon>Maleae</taxon>
        <taxon>Malus</taxon>
    </lineage>
</organism>
<protein>
    <submittedName>
        <fullName evidence="1">Uncharacterized protein</fullName>
    </submittedName>
</protein>
<name>A0A498KBP6_MALDO</name>
<comment type="caution">
    <text evidence="1">The sequence shown here is derived from an EMBL/GenBank/DDBJ whole genome shotgun (WGS) entry which is preliminary data.</text>
</comment>
<keyword evidence="2" id="KW-1185">Reference proteome</keyword>
<gene>
    <name evidence="1" type="ORF">DVH24_003887</name>
</gene>
<proteinExistence type="predicted"/>
<dbReference type="AlphaFoldDB" id="A0A498KBP6"/>
<dbReference type="Proteomes" id="UP000290289">
    <property type="component" value="Chromosome 3"/>
</dbReference>
<evidence type="ECO:0000313" key="1">
    <source>
        <dbReference type="EMBL" id="RXI03235.1"/>
    </source>
</evidence>